<dbReference type="InterPro" id="IPR050553">
    <property type="entry name" value="Thioredoxin_ResA/DsbE_sf"/>
</dbReference>
<feature type="transmembrane region" description="Helical" evidence="2">
    <location>
        <begin position="67"/>
        <end position="85"/>
    </location>
</feature>
<keyword evidence="2" id="KW-1133">Transmembrane helix</keyword>
<dbReference type="Pfam" id="PF12730">
    <property type="entry name" value="ABC2_membrane_4"/>
    <property type="match status" value="1"/>
</dbReference>
<dbReference type="PROSITE" id="PS00194">
    <property type="entry name" value="THIOREDOXIN_1"/>
    <property type="match status" value="1"/>
</dbReference>
<gene>
    <name evidence="4" type="ORF">EG343_07790</name>
</gene>
<feature type="transmembrane region" description="Helical" evidence="2">
    <location>
        <begin position="112"/>
        <end position="140"/>
    </location>
</feature>
<evidence type="ECO:0000259" key="3">
    <source>
        <dbReference type="PROSITE" id="PS51352"/>
    </source>
</evidence>
<evidence type="ECO:0000256" key="2">
    <source>
        <dbReference type="SAM" id="Phobius"/>
    </source>
</evidence>
<dbReference type="KEGG" id="cnk:EG343_07790"/>
<dbReference type="RefSeq" id="WP_123857251.1">
    <property type="nucleotide sequence ID" value="NZ_CP033923.1"/>
</dbReference>
<feature type="transmembrane region" description="Helical" evidence="2">
    <location>
        <begin position="20"/>
        <end position="41"/>
    </location>
</feature>
<accession>A0AAD0YNN8</accession>
<feature type="transmembrane region" description="Helical" evidence="2">
    <location>
        <begin position="160"/>
        <end position="184"/>
    </location>
</feature>
<dbReference type="Gene3D" id="3.40.30.10">
    <property type="entry name" value="Glutaredoxin"/>
    <property type="match status" value="1"/>
</dbReference>
<dbReference type="InterPro" id="IPR036249">
    <property type="entry name" value="Thioredoxin-like_sf"/>
</dbReference>
<dbReference type="Pfam" id="PF13905">
    <property type="entry name" value="Thioredoxin_8"/>
    <property type="match status" value="1"/>
</dbReference>
<dbReference type="InterPro" id="IPR013766">
    <property type="entry name" value="Thioredoxin_domain"/>
</dbReference>
<keyword evidence="5" id="KW-1185">Reference proteome</keyword>
<dbReference type="PANTHER" id="PTHR42852:SF13">
    <property type="entry name" value="PROTEIN DIPZ"/>
    <property type="match status" value="1"/>
</dbReference>
<feature type="domain" description="Thioredoxin" evidence="3">
    <location>
        <begin position="592"/>
        <end position="732"/>
    </location>
</feature>
<dbReference type="SUPFAM" id="SSF52833">
    <property type="entry name" value="Thioredoxin-like"/>
    <property type="match status" value="1"/>
</dbReference>
<keyword evidence="2" id="KW-0472">Membrane</keyword>
<dbReference type="EMBL" id="CP033923">
    <property type="protein sequence ID" value="AZA90526.1"/>
    <property type="molecule type" value="Genomic_DNA"/>
</dbReference>
<evidence type="ECO:0000256" key="1">
    <source>
        <dbReference type="ARBA" id="ARBA00023284"/>
    </source>
</evidence>
<proteinExistence type="predicted"/>
<reference evidence="4 5" key="1">
    <citation type="submission" date="2018-11" db="EMBL/GenBank/DDBJ databases">
        <title>Proposal to divide the Flavobacteriaceae and reorganize its genera based on Amino Acid Identity values calculated from whole genome sequences.</title>
        <authorList>
            <person name="Nicholson A.C."/>
            <person name="Gulvik C.A."/>
            <person name="Whitney A.M."/>
            <person name="Humrighouse B.W."/>
            <person name="Bell M."/>
            <person name="Holmes B."/>
            <person name="Steigerwalt A.G."/>
            <person name="Villarma A."/>
            <person name="Sheth M."/>
            <person name="Batra D."/>
            <person name="Pryor J."/>
            <person name="Bernardet J.-F."/>
            <person name="Hugo C."/>
            <person name="Kampfer P."/>
            <person name="Newman J."/>
            <person name="McQuiston J.R."/>
        </authorList>
    </citation>
    <scope>NUCLEOTIDE SEQUENCE [LARGE SCALE GENOMIC DNA]</scope>
    <source>
        <strain evidence="4 5">G0041</strain>
    </source>
</reference>
<keyword evidence="1" id="KW-0676">Redox-active center</keyword>
<dbReference type="Proteomes" id="UP000278288">
    <property type="component" value="Chromosome"/>
</dbReference>
<dbReference type="PROSITE" id="PS51352">
    <property type="entry name" value="THIOREDOXIN_2"/>
    <property type="match status" value="1"/>
</dbReference>
<organism evidence="4 5">
    <name type="scientific">Chryseobacterium nakagawai</name>
    <dbReference type="NCBI Taxonomy" id="1241982"/>
    <lineage>
        <taxon>Bacteria</taxon>
        <taxon>Pseudomonadati</taxon>
        <taxon>Bacteroidota</taxon>
        <taxon>Flavobacteriia</taxon>
        <taxon>Flavobacteriales</taxon>
        <taxon>Weeksellaceae</taxon>
        <taxon>Chryseobacterium group</taxon>
        <taxon>Chryseobacterium</taxon>
    </lineage>
</organism>
<dbReference type="AlphaFoldDB" id="A0AAD0YNN8"/>
<feature type="transmembrane region" description="Helical" evidence="2">
    <location>
        <begin position="269"/>
        <end position="286"/>
    </location>
</feature>
<dbReference type="InterPro" id="IPR017937">
    <property type="entry name" value="Thioredoxin_CS"/>
</dbReference>
<protein>
    <submittedName>
        <fullName evidence="4">Thioredoxin</fullName>
    </submittedName>
</protein>
<dbReference type="InterPro" id="IPR012336">
    <property type="entry name" value="Thioredoxin-like_fold"/>
</dbReference>
<dbReference type="CDD" id="cd21809">
    <property type="entry name" value="ABC-2_lan_permease-like"/>
    <property type="match status" value="1"/>
</dbReference>
<keyword evidence="2" id="KW-0812">Transmembrane</keyword>
<feature type="transmembrane region" description="Helical" evidence="2">
    <location>
        <begin position="236"/>
        <end position="253"/>
    </location>
</feature>
<evidence type="ECO:0000313" key="5">
    <source>
        <dbReference type="Proteomes" id="UP000278288"/>
    </source>
</evidence>
<sequence length="733" mass="85167">MKKLITAIGTEWLKTKGLGLTYIALILGALIPLLGFVPEFFKKNIIIDEMLNYSVFEKAIGGEAIKYFTFFVLLLFVIIASNRIAQTDHKNNGWQLMETQPLSRLQLYFSKYIILIFLCTLCIASYFGFNIILALIDYYVHPDPAKLLTFDAAWMIKTFIRIWVTILGIAALQLCISVAFQGFIWSFLIGSLGVASNITSLVQKQAFFFNPYSSLYTFWNAPEIKGLNSFISHSEYMSLFWMIIFLSLGYFWYSKKGFKNAFLKNRKQIFISVVALIIGSGLLYIFQKPKPYQSDGTGVSIKGKLETDIKIDSVRIYSKDFHKKIGAAAVKNNIFSWTTAHPIPLDEYILEIGNKKINFIMSSGDWFDFDIQLNNTKRIYFLRSNRKADQVYNNNESSFGYEFESALEKQNYINDPTKFYDLAESDWKENKRILNVFADPENNALSEDYKRYRRELMSIEYLNEINNYRKMTSLTDSKFAPPASFIKELNENIQKPSPLLSKNDNYLQYKLDQLLSDKDQISNPDSILFVKINQMPKGISKDQLLSKHLAKTIELQTDSLTRNKVFDAEINKVGNTDYKQELYAKLDRINRSQKGAVFPDLTLLTDKGITQKLSKYKGKYVVIDFWATWCGPCKQIKPVFETRSHQYRYYDNIQFISISLDENQSKWTNYLKTKTSNLPQFWLLNAEQFMNKYKIQSIPRFIIIDPEGKIFNFNSPFPDEDNFVEILDKLKKY</sequence>
<dbReference type="PANTHER" id="PTHR42852">
    <property type="entry name" value="THIOL:DISULFIDE INTERCHANGE PROTEIN DSBE"/>
    <property type="match status" value="1"/>
</dbReference>
<dbReference type="CDD" id="cd02966">
    <property type="entry name" value="TlpA_like_family"/>
    <property type="match status" value="1"/>
</dbReference>
<name>A0AAD0YNN8_CHRNA</name>
<evidence type="ECO:0000313" key="4">
    <source>
        <dbReference type="EMBL" id="AZA90526.1"/>
    </source>
</evidence>